<name>A0A0B5EJX5_STRA4</name>
<evidence type="ECO:0000313" key="2">
    <source>
        <dbReference type="EMBL" id="AJE82598.1"/>
    </source>
</evidence>
<sequence>MFQPDEALAPGRGECRWSVGALSGTCRTASSGTVDRSLRSGGRDPRGRPPPGAGAGALPDAAGPGRAPGPLRRAGCAGECPAAPVPSPRRACGVPAPEPGPACSADPVAAARSAAPPVAPGYGPGGRAPGRPGARQNGGGRTPGQTRVDPKGAGRGGS</sequence>
<evidence type="ECO:0000313" key="3">
    <source>
        <dbReference type="Proteomes" id="UP000031523"/>
    </source>
</evidence>
<gene>
    <name evidence="2" type="ORF">SLNWT_2222</name>
</gene>
<evidence type="ECO:0000256" key="1">
    <source>
        <dbReference type="SAM" id="MobiDB-lite"/>
    </source>
</evidence>
<dbReference type="EMBL" id="CP010519">
    <property type="protein sequence ID" value="AJE82598.1"/>
    <property type="molecule type" value="Genomic_DNA"/>
</dbReference>
<feature type="compositionally biased region" description="Low complexity" evidence="1">
    <location>
        <begin position="56"/>
        <end position="78"/>
    </location>
</feature>
<feature type="region of interest" description="Disordered" evidence="1">
    <location>
        <begin position="25"/>
        <end position="158"/>
    </location>
</feature>
<reference evidence="2 3" key="1">
    <citation type="submission" date="2015-01" db="EMBL/GenBank/DDBJ databases">
        <title>Enhanced salinomycin production by adjusting the supply of polyketide extender units in Streptomyce albus DSM 41398.</title>
        <authorList>
            <person name="Lu C."/>
        </authorList>
    </citation>
    <scope>NUCLEOTIDE SEQUENCE [LARGE SCALE GENOMIC DNA]</scope>
    <source>
        <strain evidence="3">ATCC 21838 / DSM 41398 / FERM P-419 / JCM 4703 / NBRC 107858</strain>
    </source>
</reference>
<feature type="compositionally biased region" description="Low complexity" evidence="1">
    <location>
        <begin position="101"/>
        <end position="116"/>
    </location>
</feature>
<dbReference type="KEGG" id="sals:SLNWT_2222"/>
<feature type="compositionally biased region" description="Basic and acidic residues" evidence="1">
    <location>
        <begin position="36"/>
        <end position="47"/>
    </location>
</feature>
<organism evidence="2 3">
    <name type="scientific">Streptomyces albus (strain ATCC 21838 / DSM 41398 / FERM P-419 / JCM 4703 / NBRC 107858)</name>
    <dbReference type="NCBI Taxonomy" id="1081613"/>
    <lineage>
        <taxon>Bacteria</taxon>
        <taxon>Bacillati</taxon>
        <taxon>Actinomycetota</taxon>
        <taxon>Actinomycetes</taxon>
        <taxon>Kitasatosporales</taxon>
        <taxon>Streptomycetaceae</taxon>
        <taxon>Streptomyces</taxon>
    </lineage>
</organism>
<protein>
    <submittedName>
        <fullName evidence="2">Uncharacterized protein</fullName>
    </submittedName>
</protein>
<accession>A0A0B5EJX5</accession>
<dbReference type="AlphaFoldDB" id="A0A0B5EJX5"/>
<feature type="compositionally biased region" description="Polar residues" evidence="1">
    <location>
        <begin position="25"/>
        <end position="34"/>
    </location>
</feature>
<dbReference type="Proteomes" id="UP000031523">
    <property type="component" value="Chromosome"/>
</dbReference>
<keyword evidence="3" id="KW-1185">Reference proteome</keyword>
<proteinExistence type="predicted"/>